<feature type="region of interest" description="Disordered" evidence="2">
    <location>
        <begin position="182"/>
        <end position="259"/>
    </location>
</feature>
<gene>
    <name evidence="3" type="ORF">Tco_0703253</name>
</gene>
<feature type="compositionally biased region" description="Basic and acidic residues" evidence="2">
    <location>
        <begin position="493"/>
        <end position="515"/>
    </location>
</feature>
<evidence type="ECO:0000256" key="1">
    <source>
        <dbReference type="SAM" id="Coils"/>
    </source>
</evidence>
<sequence>MVAFLTKPQGSEGFHQIVDFLNASHIRYALTETLTIYVSLINQFWCTASARTLDNGEIELIATVDGQEKTITEASVRRHLKLADADGISTLPTTEIFEQLALMGYVTDSDKLTFQKGPTSPVGTQHTPTVIETSPRLQNISITYRKTRTRSRRMGIRIPQSNVLSHVADEAITKEMHDGLGRATTTASSLEAEQGSGNISKTQTKATPSRLSSPRTSSEGGPGCHFTMGGSPVQARPERLSNLPNEPPLGEGNTSRSGEGSMQLLELMEICTKLSDKVTTLEDELRSTKAVYNKSLITLTKRVKKLENKLKLKRRSTIVNSSEDEEASLDIEDPSKQGRMIEEIDQDENVNLVKSSKQGEAHETAEHRMESDVDFSTASPQNDDDELTLAETLLDEREEVASKSSQADWSDPTMIRYHTLQNRYFSVAEVKKNMCMYLKNQGGYKLSHFKGMKYEDIRPIFKRVWDQNHAFVPKDSEIEKEVIKRSGFIQKQSTKEEKEKKRDEKSLKQVEEETVQKEDVILEQVVKESSRKAE</sequence>
<accession>A0ABQ4XZ47</accession>
<evidence type="ECO:0000313" key="3">
    <source>
        <dbReference type="EMBL" id="GJS70412.1"/>
    </source>
</evidence>
<reference evidence="3" key="2">
    <citation type="submission" date="2022-01" db="EMBL/GenBank/DDBJ databases">
        <authorList>
            <person name="Yamashiro T."/>
            <person name="Shiraishi A."/>
            <person name="Satake H."/>
            <person name="Nakayama K."/>
        </authorList>
    </citation>
    <scope>NUCLEOTIDE SEQUENCE</scope>
</reference>
<feature type="region of interest" description="Disordered" evidence="2">
    <location>
        <begin position="489"/>
        <end position="515"/>
    </location>
</feature>
<feature type="coiled-coil region" evidence="1">
    <location>
        <begin position="289"/>
        <end position="316"/>
    </location>
</feature>
<feature type="region of interest" description="Disordered" evidence="2">
    <location>
        <begin position="356"/>
        <end position="384"/>
    </location>
</feature>
<organism evidence="3 4">
    <name type="scientific">Tanacetum coccineum</name>
    <dbReference type="NCBI Taxonomy" id="301880"/>
    <lineage>
        <taxon>Eukaryota</taxon>
        <taxon>Viridiplantae</taxon>
        <taxon>Streptophyta</taxon>
        <taxon>Embryophyta</taxon>
        <taxon>Tracheophyta</taxon>
        <taxon>Spermatophyta</taxon>
        <taxon>Magnoliopsida</taxon>
        <taxon>eudicotyledons</taxon>
        <taxon>Gunneridae</taxon>
        <taxon>Pentapetalae</taxon>
        <taxon>asterids</taxon>
        <taxon>campanulids</taxon>
        <taxon>Asterales</taxon>
        <taxon>Asteraceae</taxon>
        <taxon>Asteroideae</taxon>
        <taxon>Anthemideae</taxon>
        <taxon>Anthemidinae</taxon>
        <taxon>Tanacetum</taxon>
    </lineage>
</organism>
<dbReference type="Proteomes" id="UP001151760">
    <property type="component" value="Unassembled WGS sequence"/>
</dbReference>
<name>A0ABQ4XZ47_9ASTR</name>
<dbReference type="EMBL" id="BQNB010009933">
    <property type="protein sequence ID" value="GJS70412.1"/>
    <property type="molecule type" value="Genomic_DNA"/>
</dbReference>
<feature type="compositionally biased region" description="Basic and acidic residues" evidence="2">
    <location>
        <begin position="357"/>
        <end position="371"/>
    </location>
</feature>
<reference evidence="3" key="1">
    <citation type="journal article" date="2022" name="Int. J. Mol. Sci.">
        <title>Draft Genome of Tanacetum Coccineum: Genomic Comparison of Closely Related Tanacetum-Family Plants.</title>
        <authorList>
            <person name="Yamashiro T."/>
            <person name="Shiraishi A."/>
            <person name="Nakayama K."/>
            <person name="Satake H."/>
        </authorList>
    </citation>
    <scope>NUCLEOTIDE SEQUENCE</scope>
</reference>
<feature type="compositionally biased region" description="Polar residues" evidence="2">
    <location>
        <begin position="183"/>
        <end position="206"/>
    </location>
</feature>
<proteinExistence type="predicted"/>
<protein>
    <submittedName>
        <fullName evidence="3">Uncharacterized protein</fullName>
    </submittedName>
</protein>
<keyword evidence="4" id="KW-1185">Reference proteome</keyword>
<feature type="compositionally biased region" description="Low complexity" evidence="2">
    <location>
        <begin position="207"/>
        <end position="218"/>
    </location>
</feature>
<keyword evidence="1" id="KW-0175">Coiled coil</keyword>
<evidence type="ECO:0000256" key="2">
    <source>
        <dbReference type="SAM" id="MobiDB-lite"/>
    </source>
</evidence>
<comment type="caution">
    <text evidence="3">The sequence shown here is derived from an EMBL/GenBank/DDBJ whole genome shotgun (WGS) entry which is preliminary data.</text>
</comment>
<evidence type="ECO:0000313" key="4">
    <source>
        <dbReference type="Proteomes" id="UP001151760"/>
    </source>
</evidence>